<evidence type="ECO:0000256" key="6">
    <source>
        <dbReference type="ARBA" id="ARBA00023136"/>
    </source>
</evidence>
<dbReference type="InterPro" id="IPR035906">
    <property type="entry name" value="MetI-like_sf"/>
</dbReference>
<evidence type="ECO:0000256" key="4">
    <source>
        <dbReference type="ARBA" id="ARBA00022692"/>
    </source>
</evidence>
<gene>
    <name evidence="9" type="ORF">J2Z66_007683</name>
</gene>
<dbReference type="EMBL" id="JAGGLB010000043">
    <property type="protein sequence ID" value="MBP1996039.1"/>
    <property type="molecule type" value="Genomic_DNA"/>
</dbReference>
<comment type="subcellular location">
    <subcellularLocation>
        <location evidence="1 7">Cell membrane</location>
        <topology evidence="1 7">Multi-pass membrane protein</topology>
    </subcellularLocation>
</comment>
<dbReference type="CDD" id="cd06261">
    <property type="entry name" value="TM_PBP2"/>
    <property type="match status" value="1"/>
</dbReference>
<keyword evidence="10" id="KW-1185">Reference proteome</keyword>
<dbReference type="PROSITE" id="PS50928">
    <property type="entry name" value="ABC_TM1"/>
    <property type="match status" value="1"/>
</dbReference>
<sequence length="316" mass="35530">MENVPVRTMLQHAEKKRRYMNKTELQLLLTALPFFLLVLVFTYVPLLGWSMAFVNYIPGVPITESQFVGFKFFKMIFGYGSDLPKAILNTLAMGFLNILVSPLPMILAILLNEVRRSKIKRFIQTSVTLPNFISMIIVYSVFFSFLSVDGGVMNELLLKIGIIKEPLNLLGNSSATWYFQTFVGVWKTIGWGAIIFLGAIASIDTQLYDAASVDGAGRFRQALHITVPGLMPTFSVLLLLGIGNLLTSNFEQIYVFHNALVHDKIETLDYYTYRIGLINFDFSLSTAIGMFKSVISLILLFSVNLIMKKVNGYSII</sequence>
<protein>
    <submittedName>
        <fullName evidence="9">ABC-type polysaccharide transport system permease subunit</fullName>
    </submittedName>
</protein>
<organism evidence="9 10">
    <name type="scientific">Paenibacillus eucommiae</name>
    <dbReference type="NCBI Taxonomy" id="1355755"/>
    <lineage>
        <taxon>Bacteria</taxon>
        <taxon>Bacillati</taxon>
        <taxon>Bacillota</taxon>
        <taxon>Bacilli</taxon>
        <taxon>Bacillales</taxon>
        <taxon>Paenibacillaceae</taxon>
        <taxon>Paenibacillus</taxon>
    </lineage>
</organism>
<keyword evidence="2 7" id="KW-0813">Transport</keyword>
<feature type="transmembrane region" description="Helical" evidence="7">
    <location>
        <begin position="287"/>
        <end position="307"/>
    </location>
</feature>
<dbReference type="PANTHER" id="PTHR43227:SF11">
    <property type="entry name" value="BLL4140 PROTEIN"/>
    <property type="match status" value="1"/>
</dbReference>
<dbReference type="InterPro" id="IPR050809">
    <property type="entry name" value="UgpAE/MalFG_permease"/>
</dbReference>
<evidence type="ECO:0000256" key="3">
    <source>
        <dbReference type="ARBA" id="ARBA00022475"/>
    </source>
</evidence>
<dbReference type="PANTHER" id="PTHR43227">
    <property type="entry name" value="BLL4140 PROTEIN"/>
    <property type="match status" value="1"/>
</dbReference>
<name>A0ABS4J870_9BACL</name>
<keyword evidence="3" id="KW-1003">Cell membrane</keyword>
<dbReference type="SUPFAM" id="SSF161098">
    <property type="entry name" value="MetI-like"/>
    <property type="match status" value="1"/>
</dbReference>
<dbReference type="Pfam" id="PF00528">
    <property type="entry name" value="BPD_transp_1"/>
    <property type="match status" value="1"/>
</dbReference>
<evidence type="ECO:0000313" key="9">
    <source>
        <dbReference type="EMBL" id="MBP1996039.1"/>
    </source>
</evidence>
<comment type="caution">
    <text evidence="9">The sequence shown here is derived from an EMBL/GenBank/DDBJ whole genome shotgun (WGS) entry which is preliminary data.</text>
</comment>
<accession>A0ABS4J870</accession>
<reference evidence="9 10" key="1">
    <citation type="submission" date="2021-03" db="EMBL/GenBank/DDBJ databases">
        <title>Genomic Encyclopedia of Type Strains, Phase IV (KMG-IV): sequencing the most valuable type-strain genomes for metagenomic binning, comparative biology and taxonomic classification.</title>
        <authorList>
            <person name="Goeker M."/>
        </authorList>
    </citation>
    <scope>NUCLEOTIDE SEQUENCE [LARGE SCALE GENOMIC DNA]</scope>
    <source>
        <strain evidence="9 10">DSM 26048</strain>
    </source>
</reference>
<evidence type="ECO:0000256" key="1">
    <source>
        <dbReference type="ARBA" id="ARBA00004651"/>
    </source>
</evidence>
<feature type="transmembrane region" description="Helical" evidence="7">
    <location>
        <begin position="132"/>
        <end position="148"/>
    </location>
</feature>
<evidence type="ECO:0000256" key="5">
    <source>
        <dbReference type="ARBA" id="ARBA00022989"/>
    </source>
</evidence>
<evidence type="ECO:0000259" key="8">
    <source>
        <dbReference type="PROSITE" id="PS50928"/>
    </source>
</evidence>
<keyword evidence="5 7" id="KW-1133">Transmembrane helix</keyword>
<feature type="transmembrane region" description="Helical" evidence="7">
    <location>
        <begin position="86"/>
        <end position="111"/>
    </location>
</feature>
<evidence type="ECO:0000256" key="2">
    <source>
        <dbReference type="ARBA" id="ARBA00022448"/>
    </source>
</evidence>
<feature type="transmembrane region" description="Helical" evidence="7">
    <location>
        <begin position="222"/>
        <end position="242"/>
    </location>
</feature>
<keyword evidence="4 7" id="KW-0812">Transmembrane</keyword>
<dbReference type="InterPro" id="IPR000515">
    <property type="entry name" value="MetI-like"/>
</dbReference>
<feature type="domain" description="ABC transmembrane type-1" evidence="8">
    <location>
        <begin position="87"/>
        <end position="303"/>
    </location>
</feature>
<evidence type="ECO:0000313" key="10">
    <source>
        <dbReference type="Proteomes" id="UP001519287"/>
    </source>
</evidence>
<keyword evidence="6 7" id="KW-0472">Membrane</keyword>
<proteinExistence type="inferred from homology"/>
<comment type="similarity">
    <text evidence="7">Belongs to the binding-protein-dependent transport system permease family.</text>
</comment>
<feature type="transmembrane region" description="Helical" evidence="7">
    <location>
        <begin position="177"/>
        <end position="201"/>
    </location>
</feature>
<dbReference type="RefSeq" id="WP_245376129.1">
    <property type="nucleotide sequence ID" value="NZ_JAGGLB010000043.1"/>
</dbReference>
<feature type="transmembrane region" description="Helical" evidence="7">
    <location>
        <begin position="25"/>
        <end position="46"/>
    </location>
</feature>
<dbReference type="Gene3D" id="1.10.3720.10">
    <property type="entry name" value="MetI-like"/>
    <property type="match status" value="1"/>
</dbReference>
<dbReference type="Proteomes" id="UP001519287">
    <property type="component" value="Unassembled WGS sequence"/>
</dbReference>
<evidence type="ECO:0000256" key="7">
    <source>
        <dbReference type="RuleBase" id="RU363032"/>
    </source>
</evidence>